<comment type="caution">
    <text evidence="1">The sequence shown here is derived from an EMBL/GenBank/DDBJ whole genome shotgun (WGS) entry which is preliminary data.</text>
</comment>
<name>A0ABU0YU12_9PROT</name>
<dbReference type="SUPFAM" id="SSF56784">
    <property type="entry name" value="HAD-like"/>
    <property type="match status" value="1"/>
</dbReference>
<dbReference type="Gene3D" id="3.40.50.1000">
    <property type="entry name" value="HAD superfamily/HAD-like"/>
    <property type="match status" value="1"/>
</dbReference>
<dbReference type="SFLD" id="SFLDS00003">
    <property type="entry name" value="Haloacid_Dehalogenase"/>
    <property type="match status" value="1"/>
</dbReference>
<dbReference type="NCBIfam" id="TIGR01509">
    <property type="entry name" value="HAD-SF-IA-v3"/>
    <property type="match status" value="1"/>
</dbReference>
<dbReference type="InterPro" id="IPR036412">
    <property type="entry name" value="HAD-like_sf"/>
</dbReference>
<dbReference type="PANTHER" id="PTHR12725">
    <property type="entry name" value="HALOACID DEHALOGENASE-LIKE HYDROLASE"/>
    <property type="match status" value="1"/>
</dbReference>
<dbReference type="NCBIfam" id="TIGR01993">
    <property type="entry name" value="Pyr-5-nucltdase"/>
    <property type="match status" value="1"/>
</dbReference>
<reference evidence="2" key="1">
    <citation type="submission" date="2023-08" db="EMBL/GenBank/DDBJ databases">
        <title>Rhodospirillaceae gen. nov., a novel taxon isolated from the Yangtze River Yuezi River estuary sludge.</title>
        <authorList>
            <person name="Ruan L."/>
        </authorList>
    </citation>
    <scope>NUCLEOTIDE SEQUENCE [LARGE SCALE GENOMIC DNA]</scope>
    <source>
        <strain evidence="2">R-7</strain>
    </source>
</reference>
<dbReference type="InterPro" id="IPR006439">
    <property type="entry name" value="HAD-SF_hydro_IA"/>
</dbReference>
<dbReference type="RefSeq" id="WP_379960273.1">
    <property type="nucleotide sequence ID" value="NZ_JAUYVI010000007.1"/>
</dbReference>
<proteinExistence type="predicted"/>
<dbReference type="Pfam" id="PF00702">
    <property type="entry name" value="Hydrolase"/>
    <property type="match status" value="1"/>
</dbReference>
<protein>
    <submittedName>
        <fullName evidence="1">Pyrimidine 5'-nucleotidase</fullName>
    </submittedName>
</protein>
<dbReference type="Proteomes" id="UP001230156">
    <property type="component" value="Unassembled WGS sequence"/>
</dbReference>
<dbReference type="SFLD" id="SFLDG01132">
    <property type="entry name" value="C1.5.3:_5'-Nucleotidase_Like"/>
    <property type="match status" value="1"/>
</dbReference>
<dbReference type="InterPro" id="IPR010237">
    <property type="entry name" value="Pyr-5-nucltdase"/>
</dbReference>
<sequence>MPQVDLSHVEFWIFDLDNTLYPAQCRLFDQVERRIGLYIEQLLNLDREAARALQKQYFREHTTTLKGLMVNHGVDPGHFLDFVHQIDVTGVGADTALDRALDALPGKKLIYTNGSVAHARNVMDRLGINRHFNEIFDIAAGDFDPKPSEASFARLIEEHGIAPERAVMLDDMPRNLKPAADLGMTTVLISTESEWAQPTGDEDYIHHTTDRLAEWLAGVGTTNNKTGSKKTGT</sequence>
<dbReference type="EMBL" id="JAUYVI010000007">
    <property type="protein sequence ID" value="MDQ7250677.1"/>
    <property type="molecule type" value="Genomic_DNA"/>
</dbReference>
<keyword evidence="2" id="KW-1185">Reference proteome</keyword>
<evidence type="ECO:0000313" key="2">
    <source>
        <dbReference type="Proteomes" id="UP001230156"/>
    </source>
</evidence>
<gene>
    <name evidence="1" type="ORF">Q8A70_23510</name>
</gene>
<organism evidence="1 2">
    <name type="scientific">Dongia sedimenti</name>
    <dbReference type="NCBI Taxonomy" id="3064282"/>
    <lineage>
        <taxon>Bacteria</taxon>
        <taxon>Pseudomonadati</taxon>
        <taxon>Pseudomonadota</taxon>
        <taxon>Alphaproteobacteria</taxon>
        <taxon>Rhodospirillales</taxon>
        <taxon>Dongiaceae</taxon>
        <taxon>Dongia</taxon>
    </lineage>
</organism>
<dbReference type="PANTHER" id="PTHR12725:SF117">
    <property type="entry name" value="HALOACID DEHALOGENASE-LIKE HYDROLASE"/>
    <property type="match status" value="1"/>
</dbReference>
<dbReference type="InterPro" id="IPR023214">
    <property type="entry name" value="HAD_sf"/>
</dbReference>
<accession>A0ABU0YU12</accession>
<dbReference type="SFLD" id="SFLDG01129">
    <property type="entry name" value="C1.5:_HAD__Beta-PGM__Phosphata"/>
    <property type="match status" value="1"/>
</dbReference>
<evidence type="ECO:0000313" key="1">
    <source>
        <dbReference type="EMBL" id="MDQ7250677.1"/>
    </source>
</evidence>
<dbReference type="Gene3D" id="1.10.150.450">
    <property type="match status" value="1"/>
</dbReference>